<dbReference type="FunFam" id="3.40.50.300:FF:000016">
    <property type="entry name" value="Oligopeptide ABC transporter ATP-binding component"/>
    <property type="match status" value="1"/>
</dbReference>
<accession>A0A2T0ZZS7</accession>
<keyword evidence="4 6" id="KW-0067">ATP-binding</keyword>
<keyword evidence="2" id="KW-0813">Transport</keyword>
<dbReference type="PROSITE" id="PS00211">
    <property type="entry name" value="ABC_TRANSPORTER_1"/>
    <property type="match status" value="1"/>
</dbReference>
<reference evidence="6 7" key="1">
    <citation type="submission" date="2018-03" db="EMBL/GenBank/DDBJ databases">
        <title>Genomic Encyclopedia of Archaeal and Bacterial Type Strains, Phase II (KMG-II): from individual species to whole genera.</title>
        <authorList>
            <person name="Goeker M."/>
        </authorList>
    </citation>
    <scope>NUCLEOTIDE SEQUENCE [LARGE SCALE GENOMIC DNA]</scope>
    <source>
        <strain evidence="6 7">DSM 100065</strain>
    </source>
</reference>
<dbReference type="InterPro" id="IPR050319">
    <property type="entry name" value="ABC_transp_ATP-bind"/>
</dbReference>
<evidence type="ECO:0000313" key="6">
    <source>
        <dbReference type="EMBL" id="PRZ41598.1"/>
    </source>
</evidence>
<evidence type="ECO:0000313" key="7">
    <source>
        <dbReference type="Proteomes" id="UP000237752"/>
    </source>
</evidence>
<dbReference type="SMART" id="SM00382">
    <property type="entry name" value="AAA"/>
    <property type="match status" value="1"/>
</dbReference>
<evidence type="ECO:0000256" key="4">
    <source>
        <dbReference type="ARBA" id="ARBA00022840"/>
    </source>
</evidence>
<keyword evidence="7" id="KW-1185">Reference proteome</keyword>
<dbReference type="OrthoDB" id="2986442at2"/>
<sequence length="350" mass="38567">MSDPRPRGDVLLRVEGVVKHFPIKRGIIFKKEIGRVHAVDGVDLEVRRGETLGLVGETGCGKSTLARCITRLYPLTGGRVLFEDTDLSTLSRRQLRPYRREVQMIFQDPYGSLNPRRRVGSIIGDPFAIHGIANGAERKRRVQELMELVGLNPEHYNRFPADFSGGQRQRIGVARALALKPKLIVCDEPVSALDVSIQAQIINLLESLQHDFDLTYVFIAHDLSVVEHVSDRVAVMYLGKIVELADRSDLYGVPRHPYTNALLSAASIADPDRSRQRQRILLSGDVPSPVSPPSGCRFHPRCPKAQAICSAEIPALEPRAADPGDHLTACLFPVEPGERLAGTSNSVAEA</sequence>
<dbReference type="Proteomes" id="UP000237752">
    <property type="component" value="Unassembled WGS sequence"/>
</dbReference>
<dbReference type="InterPro" id="IPR003439">
    <property type="entry name" value="ABC_transporter-like_ATP-bd"/>
</dbReference>
<dbReference type="GO" id="GO:0016887">
    <property type="term" value="F:ATP hydrolysis activity"/>
    <property type="evidence" value="ECO:0007669"/>
    <property type="project" value="InterPro"/>
</dbReference>
<dbReference type="PROSITE" id="PS50893">
    <property type="entry name" value="ABC_TRANSPORTER_2"/>
    <property type="match status" value="1"/>
</dbReference>
<dbReference type="InterPro" id="IPR013563">
    <property type="entry name" value="Oligopep_ABC_C"/>
</dbReference>
<dbReference type="EMBL" id="PVUE01000009">
    <property type="protein sequence ID" value="PRZ41598.1"/>
    <property type="molecule type" value="Genomic_DNA"/>
</dbReference>
<dbReference type="NCBIfam" id="TIGR01727">
    <property type="entry name" value="oligo_HPY"/>
    <property type="match status" value="1"/>
</dbReference>
<dbReference type="PANTHER" id="PTHR43776">
    <property type="entry name" value="TRANSPORT ATP-BINDING PROTEIN"/>
    <property type="match status" value="1"/>
</dbReference>
<evidence type="ECO:0000259" key="5">
    <source>
        <dbReference type="PROSITE" id="PS50893"/>
    </source>
</evidence>
<feature type="domain" description="ABC transporter" evidence="5">
    <location>
        <begin position="12"/>
        <end position="263"/>
    </location>
</feature>
<dbReference type="Gene3D" id="3.40.50.300">
    <property type="entry name" value="P-loop containing nucleotide triphosphate hydrolases"/>
    <property type="match status" value="1"/>
</dbReference>
<gene>
    <name evidence="6" type="ORF">CLV47_109145</name>
</gene>
<dbReference type="InterPro" id="IPR003593">
    <property type="entry name" value="AAA+_ATPase"/>
</dbReference>
<dbReference type="Pfam" id="PF08352">
    <property type="entry name" value="oligo_HPY"/>
    <property type="match status" value="1"/>
</dbReference>
<dbReference type="GO" id="GO:0055085">
    <property type="term" value="P:transmembrane transport"/>
    <property type="evidence" value="ECO:0007669"/>
    <property type="project" value="UniProtKB-ARBA"/>
</dbReference>
<dbReference type="GO" id="GO:0005524">
    <property type="term" value="F:ATP binding"/>
    <property type="evidence" value="ECO:0007669"/>
    <property type="project" value="UniProtKB-KW"/>
</dbReference>
<name>A0A2T0ZZS7_9ACTN</name>
<dbReference type="GO" id="GO:0015833">
    <property type="term" value="P:peptide transport"/>
    <property type="evidence" value="ECO:0007669"/>
    <property type="project" value="InterPro"/>
</dbReference>
<dbReference type="Pfam" id="PF00005">
    <property type="entry name" value="ABC_tran"/>
    <property type="match status" value="1"/>
</dbReference>
<dbReference type="RefSeq" id="WP_106349344.1">
    <property type="nucleotide sequence ID" value="NZ_PVUE01000009.1"/>
</dbReference>
<dbReference type="InterPro" id="IPR017871">
    <property type="entry name" value="ABC_transporter-like_CS"/>
</dbReference>
<organism evidence="6 7">
    <name type="scientific">Antricoccus suffuscus</name>
    <dbReference type="NCBI Taxonomy" id="1629062"/>
    <lineage>
        <taxon>Bacteria</taxon>
        <taxon>Bacillati</taxon>
        <taxon>Actinomycetota</taxon>
        <taxon>Actinomycetes</taxon>
        <taxon>Geodermatophilales</taxon>
        <taxon>Antricoccaceae</taxon>
        <taxon>Antricoccus</taxon>
    </lineage>
</organism>
<comment type="caution">
    <text evidence="6">The sequence shown here is derived from an EMBL/GenBank/DDBJ whole genome shotgun (WGS) entry which is preliminary data.</text>
</comment>
<evidence type="ECO:0000256" key="2">
    <source>
        <dbReference type="ARBA" id="ARBA00022448"/>
    </source>
</evidence>
<dbReference type="SUPFAM" id="SSF52540">
    <property type="entry name" value="P-loop containing nucleoside triphosphate hydrolases"/>
    <property type="match status" value="1"/>
</dbReference>
<proteinExistence type="inferred from homology"/>
<dbReference type="CDD" id="cd03257">
    <property type="entry name" value="ABC_NikE_OppD_transporters"/>
    <property type="match status" value="1"/>
</dbReference>
<evidence type="ECO:0000256" key="3">
    <source>
        <dbReference type="ARBA" id="ARBA00022741"/>
    </source>
</evidence>
<dbReference type="InterPro" id="IPR027417">
    <property type="entry name" value="P-loop_NTPase"/>
</dbReference>
<dbReference type="PANTHER" id="PTHR43776:SF7">
    <property type="entry name" value="D,D-DIPEPTIDE TRANSPORT ATP-BINDING PROTEIN DDPF-RELATED"/>
    <property type="match status" value="1"/>
</dbReference>
<protein>
    <submittedName>
        <fullName evidence="6">Peptide/nickel transport system ATP-binding protein/oligopeptide transport system ATP-binding protein</fullName>
    </submittedName>
</protein>
<keyword evidence="3" id="KW-0547">Nucleotide-binding</keyword>
<evidence type="ECO:0000256" key="1">
    <source>
        <dbReference type="ARBA" id="ARBA00005417"/>
    </source>
</evidence>
<comment type="similarity">
    <text evidence="1">Belongs to the ABC transporter superfamily.</text>
</comment>
<dbReference type="AlphaFoldDB" id="A0A2T0ZZS7"/>